<evidence type="ECO:0000313" key="9">
    <source>
        <dbReference type="Proteomes" id="UP001597285"/>
    </source>
</evidence>
<dbReference type="InterPro" id="IPR050382">
    <property type="entry name" value="MFS_Na/Anion_cotransporter"/>
</dbReference>
<evidence type="ECO:0000313" key="8">
    <source>
        <dbReference type="EMBL" id="MFD1798361.1"/>
    </source>
</evidence>
<feature type="transmembrane region" description="Helical" evidence="6">
    <location>
        <begin position="12"/>
        <end position="33"/>
    </location>
</feature>
<feature type="transmembrane region" description="Helical" evidence="6">
    <location>
        <begin position="236"/>
        <end position="257"/>
    </location>
</feature>
<dbReference type="Pfam" id="PF07690">
    <property type="entry name" value="MFS_1"/>
    <property type="match status" value="1"/>
</dbReference>
<keyword evidence="3 6" id="KW-0812">Transmembrane</keyword>
<dbReference type="EMBL" id="JBHUFF010000002">
    <property type="protein sequence ID" value="MFD1798361.1"/>
    <property type="molecule type" value="Genomic_DNA"/>
</dbReference>
<proteinExistence type="predicted"/>
<keyword evidence="2" id="KW-0813">Transport</keyword>
<evidence type="ECO:0000256" key="3">
    <source>
        <dbReference type="ARBA" id="ARBA00022692"/>
    </source>
</evidence>
<evidence type="ECO:0000256" key="4">
    <source>
        <dbReference type="ARBA" id="ARBA00022989"/>
    </source>
</evidence>
<evidence type="ECO:0000259" key="7">
    <source>
        <dbReference type="PROSITE" id="PS50850"/>
    </source>
</evidence>
<reference evidence="9" key="1">
    <citation type="journal article" date="2019" name="Int. J. Syst. Evol. Microbiol.">
        <title>The Global Catalogue of Microorganisms (GCM) 10K type strain sequencing project: providing services to taxonomists for standard genome sequencing and annotation.</title>
        <authorList>
            <consortium name="The Broad Institute Genomics Platform"/>
            <consortium name="The Broad Institute Genome Sequencing Center for Infectious Disease"/>
            <person name="Wu L."/>
            <person name="Ma J."/>
        </authorList>
    </citation>
    <scope>NUCLEOTIDE SEQUENCE [LARGE SCALE GENOMIC DNA]</scope>
    <source>
        <strain evidence="9">KCTC 42143</strain>
    </source>
</reference>
<feature type="transmembrane region" description="Helical" evidence="6">
    <location>
        <begin position="109"/>
        <end position="131"/>
    </location>
</feature>
<feature type="transmembrane region" description="Helical" evidence="6">
    <location>
        <begin position="86"/>
        <end position="103"/>
    </location>
</feature>
<dbReference type="InterPro" id="IPR005829">
    <property type="entry name" value="Sugar_transporter_CS"/>
</dbReference>
<dbReference type="InterPro" id="IPR020846">
    <property type="entry name" value="MFS_dom"/>
</dbReference>
<sequence length="419" mass="44863">MNNNETVKSKGLPFWQQIIIMLSLGWVVIWIYRSALSPIFPELNASLGGGISDTALGAISSFYFFGYTAMQIPAGILVDKIGQKKVLIPGFTLFALGALLIALSTGIGMIYAGSLLAGIGCGSYYGSAYSLTSQHIPGDRRGLSTAIVNSGSAVGMGIGLILSSLLVKSWNLPWQTMMYIVIVLIALLMVSFVFVLRSSKEQTPIAAGKKAKTIEKEEHEKPTMKSLFAPKMVSSYILYFATCYGYYMVVTWLPTFLSQERGFQGIAIGFSSALVAFASIPGALLFSRLSDKFNSKKIQFIIVLEIAAAAMLALTVLAPSSAILLVGLILYGLLGKLAVEPIIISYMGDAAPKTGYGTTFGVFNFFGMSSSVLAPIVTGYISDLTGSKVGGFYLSGFIMIAGTIFFLIANRDSLKKKHA</sequence>
<evidence type="ECO:0000256" key="5">
    <source>
        <dbReference type="ARBA" id="ARBA00023136"/>
    </source>
</evidence>
<evidence type="ECO:0000256" key="6">
    <source>
        <dbReference type="SAM" id="Phobius"/>
    </source>
</evidence>
<keyword evidence="5 6" id="KW-0472">Membrane</keyword>
<feature type="transmembrane region" description="Helical" evidence="6">
    <location>
        <begin position="143"/>
        <end position="165"/>
    </location>
</feature>
<dbReference type="InterPro" id="IPR036259">
    <property type="entry name" value="MFS_trans_sf"/>
</dbReference>
<comment type="caution">
    <text evidence="8">The sequence shown here is derived from an EMBL/GenBank/DDBJ whole genome shotgun (WGS) entry which is preliminary data.</text>
</comment>
<dbReference type="Gene3D" id="1.20.1250.20">
    <property type="entry name" value="MFS general substrate transporter like domains"/>
    <property type="match status" value="2"/>
</dbReference>
<dbReference type="PROSITE" id="PS00217">
    <property type="entry name" value="SUGAR_TRANSPORT_2"/>
    <property type="match status" value="1"/>
</dbReference>
<feature type="transmembrane region" description="Helical" evidence="6">
    <location>
        <begin position="263"/>
        <end position="286"/>
    </location>
</feature>
<accession>A0ABW4NKN9</accession>
<feature type="transmembrane region" description="Helical" evidence="6">
    <location>
        <begin position="390"/>
        <end position="409"/>
    </location>
</feature>
<dbReference type="InterPro" id="IPR011701">
    <property type="entry name" value="MFS"/>
</dbReference>
<feature type="transmembrane region" description="Helical" evidence="6">
    <location>
        <begin position="177"/>
        <end position="196"/>
    </location>
</feature>
<gene>
    <name evidence="8" type="ORF">ACFSBK_00585</name>
</gene>
<organism evidence="8 9">
    <name type="scientific">Carnobacterium antarcticum</name>
    <dbReference type="NCBI Taxonomy" id="2126436"/>
    <lineage>
        <taxon>Bacteria</taxon>
        <taxon>Bacillati</taxon>
        <taxon>Bacillota</taxon>
        <taxon>Bacilli</taxon>
        <taxon>Lactobacillales</taxon>
        <taxon>Carnobacteriaceae</taxon>
        <taxon>Carnobacterium</taxon>
    </lineage>
</organism>
<dbReference type="RefSeq" id="WP_058918762.1">
    <property type="nucleotide sequence ID" value="NZ_JBHSQC010000011.1"/>
</dbReference>
<protein>
    <submittedName>
        <fullName evidence="8">MFS transporter</fullName>
    </submittedName>
</protein>
<dbReference type="SUPFAM" id="SSF103473">
    <property type="entry name" value="MFS general substrate transporter"/>
    <property type="match status" value="1"/>
</dbReference>
<dbReference type="Proteomes" id="UP001597285">
    <property type="component" value="Unassembled WGS sequence"/>
</dbReference>
<dbReference type="PANTHER" id="PTHR11662:SF399">
    <property type="entry name" value="FI19708P1-RELATED"/>
    <property type="match status" value="1"/>
</dbReference>
<feature type="transmembrane region" description="Helical" evidence="6">
    <location>
        <begin position="298"/>
        <end position="317"/>
    </location>
</feature>
<feature type="transmembrane region" description="Helical" evidence="6">
    <location>
        <begin position="323"/>
        <end position="344"/>
    </location>
</feature>
<dbReference type="PROSITE" id="PS50850">
    <property type="entry name" value="MFS"/>
    <property type="match status" value="1"/>
</dbReference>
<feature type="domain" description="Major facilitator superfamily (MFS) profile" evidence="7">
    <location>
        <begin position="18"/>
        <end position="414"/>
    </location>
</feature>
<keyword evidence="4 6" id="KW-1133">Transmembrane helix</keyword>
<comment type="subcellular location">
    <subcellularLocation>
        <location evidence="1">Cell membrane</location>
        <topology evidence="1">Multi-pass membrane protein</topology>
    </subcellularLocation>
</comment>
<feature type="transmembrane region" description="Helical" evidence="6">
    <location>
        <begin position="356"/>
        <end position="378"/>
    </location>
</feature>
<evidence type="ECO:0000256" key="1">
    <source>
        <dbReference type="ARBA" id="ARBA00004651"/>
    </source>
</evidence>
<dbReference type="PANTHER" id="PTHR11662">
    <property type="entry name" value="SOLUTE CARRIER FAMILY 17"/>
    <property type="match status" value="1"/>
</dbReference>
<keyword evidence="9" id="KW-1185">Reference proteome</keyword>
<name>A0ABW4NKN9_9LACT</name>
<evidence type="ECO:0000256" key="2">
    <source>
        <dbReference type="ARBA" id="ARBA00022448"/>
    </source>
</evidence>